<dbReference type="Pfam" id="PF00881">
    <property type="entry name" value="Nitroreductase"/>
    <property type="match status" value="1"/>
</dbReference>
<comment type="cofactor">
    <cofactor evidence="1">
        <name>FMN</name>
        <dbReference type="ChEBI" id="CHEBI:58210"/>
    </cofactor>
</comment>
<evidence type="ECO:0000313" key="7">
    <source>
        <dbReference type="EMBL" id="ATZ18687.1"/>
    </source>
</evidence>
<dbReference type="Gene3D" id="3.40.109.10">
    <property type="entry name" value="NADH Oxidase"/>
    <property type="match status" value="1"/>
</dbReference>
<reference evidence="7 8" key="1">
    <citation type="submission" date="2017-11" db="EMBL/GenBank/DDBJ databases">
        <title>Genome sequence of Entomoplasma somnilux PYAN-1 (ATCC 49194).</title>
        <authorList>
            <person name="Lo W.-S."/>
            <person name="Gasparich G.E."/>
            <person name="Kuo C.-H."/>
        </authorList>
    </citation>
    <scope>NUCLEOTIDE SEQUENCE [LARGE SCALE GENOMIC DNA]</scope>
    <source>
        <strain evidence="7 8">PYAN-1</strain>
    </source>
</reference>
<dbReference type="RefSeq" id="WP_051445511.1">
    <property type="nucleotide sequence ID" value="NZ_CP024965.1"/>
</dbReference>
<sequence length="219" mass="24995">MSKNINELMVLRSSARAFAKELIINKQDVMDLIEAARMAPTSYGLQNFKIIHLPQSEFRESLNSLFYNQLNFITASDYFLFVADSGTKILNETIEKSVGDIMGDVTSEKSLNFINNIKNSYEVRFGDNERLANEWSSKSAYIASGIVTVAAAEKDIDTCIMEGFDGKKLNELFWEKNLIQKDEFICLGMALGKIFEETKNKNHAKKIRKKLVDFYKEVK</sequence>
<keyword evidence="3" id="KW-0285">Flavoprotein</keyword>
<dbReference type="AlphaFoldDB" id="A0A2K8NY25"/>
<evidence type="ECO:0000256" key="3">
    <source>
        <dbReference type="ARBA" id="ARBA00022630"/>
    </source>
</evidence>
<name>A0A2K8NY25_9MOLU</name>
<organism evidence="7 8">
    <name type="scientific">Williamsoniiplasma somnilux</name>
    <dbReference type="NCBI Taxonomy" id="215578"/>
    <lineage>
        <taxon>Bacteria</taxon>
        <taxon>Bacillati</taxon>
        <taxon>Mycoplasmatota</taxon>
        <taxon>Mollicutes</taxon>
        <taxon>Entomoplasmatales</taxon>
        <taxon>Williamsoniiplasma</taxon>
    </lineage>
</organism>
<evidence type="ECO:0000259" key="6">
    <source>
        <dbReference type="Pfam" id="PF00881"/>
    </source>
</evidence>
<comment type="similarity">
    <text evidence="2">Belongs to the nitroreductase family.</text>
</comment>
<proteinExistence type="inferred from homology"/>
<dbReference type="SUPFAM" id="SSF55469">
    <property type="entry name" value="FMN-dependent nitroreductase-like"/>
    <property type="match status" value="1"/>
</dbReference>
<evidence type="ECO:0000256" key="5">
    <source>
        <dbReference type="ARBA" id="ARBA00023002"/>
    </source>
</evidence>
<dbReference type="PANTHER" id="PTHR43673:SF2">
    <property type="entry name" value="NITROREDUCTASE"/>
    <property type="match status" value="1"/>
</dbReference>
<dbReference type="InterPro" id="IPR000415">
    <property type="entry name" value="Nitroreductase-like"/>
</dbReference>
<gene>
    <name evidence="7" type="ORF">ESOMN_v1c03050</name>
</gene>
<accession>A0A2K8NY25</accession>
<feature type="domain" description="Nitroreductase" evidence="6">
    <location>
        <begin position="12"/>
        <end position="193"/>
    </location>
</feature>
<keyword evidence="5" id="KW-0560">Oxidoreductase</keyword>
<dbReference type="Proteomes" id="UP000232230">
    <property type="component" value="Chromosome"/>
</dbReference>
<dbReference type="KEGG" id="esx:ESOMN_v1c03050"/>
<keyword evidence="8" id="KW-1185">Reference proteome</keyword>
<keyword evidence="4" id="KW-0288">FMN</keyword>
<evidence type="ECO:0000256" key="4">
    <source>
        <dbReference type="ARBA" id="ARBA00022643"/>
    </source>
</evidence>
<dbReference type="PANTHER" id="PTHR43673">
    <property type="entry name" value="NAD(P)H NITROREDUCTASE YDGI-RELATED"/>
    <property type="match status" value="1"/>
</dbReference>
<dbReference type="InterPro" id="IPR029479">
    <property type="entry name" value="Nitroreductase"/>
</dbReference>
<evidence type="ECO:0000256" key="2">
    <source>
        <dbReference type="ARBA" id="ARBA00007118"/>
    </source>
</evidence>
<protein>
    <submittedName>
        <fullName evidence="7">NAD(P)H-dependent oxidoreductase</fullName>
    </submittedName>
</protein>
<dbReference type="GO" id="GO:0016491">
    <property type="term" value="F:oxidoreductase activity"/>
    <property type="evidence" value="ECO:0007669"/>
    <property type="project" value="UniProtKB-KW"/>
</dbReference>
<evidence type="ECO:0000256" key="1">
    <source>
        <dbReference type="ARBA" id="ARBA00001917"/>
    </source>
</evidence>
<evidence type="ECO:0000313" key="8">
    <source>
        <dbReference type="Proteomes" id="UP000232230"/>
    </source>
</evidence>
<dbReference type="EMBL" id="CP024965">
    <property type="protein sequence ID" value="ATZ18687.1"/>
    <property type="molecule type" value="Genomic_DNA"/>
</dbReference>